<dbReference type="HAMAP" id="MF_00648">
    <property type="entry name" value="Non_canon_purine_NTPase_YjjX"/>
    <property type="match status" value="1"/>
</dbReference>
<evidence type="ECO:0000256" key="8">
    <source>
        <dbReference type="ARBA" id="ARBA00048174"/>
    </source>
</evidence>
<evidence type="ECO:0000256" key="4">
    <source>
        <dbReference type="ARBA" id="ARBA00022801"/>
    </source>
</evidence>
<keyword evidence="3 10" id="KW-0547">Nucleotide-binding</keyword>
<comment type="caution">
    <text evidence="10">Lacks conserved residue(s) required for the propagation of feature annotation.</text>
</comment>
<feature type="binding site" evidence="10">
    <location>
        <position position="75"/>
    </location>
    <ligand>
        <name>Mg(2+)</name>
        <dbReference type="ChEBI" id="CHEBI:18420"/>
    </ligand>
</feature>
<evidence type="ECO:0000256" key="10">
    <source>
        <dbReference type="HAMAP-Rule" id="MF_00648"/>
    </source>
</evidence>
<dbReference type="EMBL" id="CP136051">
    <property type="protein sequence ID" value="WOK06215.1"/>
    <property type="molecule type" value="Genomic_DNA"/>
</dbReference>
<comment type="cofactor">
    <cofactor evidence="10">
        <name>Mg(2+)</name>
        <dbReference type="ChEBI" id="CHEBI:18420"/>
    </cofactor>
    <cofactor evidence="10">
        <name>Mn(2+)</name>
        <dbReference type="ChEBI" id="CHEBI:29035"/>
    </cofactor>
    <text evidence="10">Binds 1 divalent metal cation per subunit; can use either Mg(2+) or Mn(2+).</text>
</comment>
<dbReference type="PANTHER" id="PTHR34699">
    <property type="match status" value="1"/>
</dbReference>
<dbReference type="Pfam" id="PF01931">
    <property type="entry name" value="NTPase_I-T"/>
    <property type="match status" value="1"/>
</dbReference>
<evidence type="ECO:0000313" key="12">
    <source>
        <dbReference type="EMBL" id="WOK06215.1"/>
    </source>
</evidence>
<dbReference type="SUPFAM" id="SSF52972">
    <property type="entry name" value="ITPase-like"/>
    <property type="match status" value="1"/>
</dbReference>
<dbReference type="Proteomes" id="UP001302349">
    <property type="component" value="Chromosome"/>
</dbReference>
<comment type="catalytic activity">
    <reaction evidence="8 10">
        <text>ITP + H2O = IDP + phosphate + H(+)</text>
        <dbReference type="Rhea" id="RHEA:28330"/>
        <dbReference type="ChEBI" id="CHEBI:15377"/>
        <dbReference type="ChEBI" id="CHEBI:15378"/>
        <dbReference type="ChEBI" id="CHEBI:43474"/>
        <dbReference type="ChEBI" id="CHEBI:58280"/>
        <dbReference type="ChEBI" id="CHEBI:61402"/>
        <dbReference type="EC" id="3.6.1.73"/>
    </reaction>
</comment>
<keyword evidence="4 10" id="KW-0378">Hydrolase</keyword>
<dbReference type="PANTHER" id="PTHR34699:SF2">
    <property type="entry name" value="NON-CANONICAL PURINE NTP PHOSPHATASE_PRRC1 DOMAIN-CONTAINING PROTEIN"/>
    <property type="match status" value="1"/>
</dbReference>
<keyword evidence="7 10" id="KW-0464">Manganese</keyword>
<organism evidence="12 13">
    <name type="scientific">Imperialibacter roseus</name>
    <dbReference type="NCBI Taxonomy" id="1324217"/>
    <lineage>
        <taxon>Bacteria</taxon>
        <taxon>Pseudomonadati</taxon>
        <taxon>Bacteroidota</taxon>
        <taxon>Cytophagia</taxon>
        <taxon>Cytophagales</taxon>
        <taxon>Flammeovirgaceae</taxon>
        <taxon>Imperialibacter</taxon>
    </lineage>
</organism>
<comment type="cofactor">
    <cofactor evidence="1">
        <name>Mn(2+)</name>
        <dbReference type="ChEBI" id="CHEBI:29035"/>
    </cofactor>
</comment>
<keyword evidence="2 10" id="KW-0479">Metal-binding</keyword>
<evidence type="ECO:0000256" key="5">
    <source>
        <dbReference type="ARBA" id="ARBA00022842"/>
    </source>
</evidence>
<evidence type="ECO:0000313" key="13">
    <source>
        <dbReference type="Proteomes" id="UP001302349"/>
    </source>
</evidence>
<comment type="catalytic activity">
    <reaction evidence="9 10">
        <text>XTP + H2O = XDP + phosphate + H(+)</text>
        <dbReference type="Rhea" id="RHEA:28406"/>
        <dbReference type="ChEBI" id="CHEBI:15377"/>
        <dbReference type="ChEBI" id="CHEBI:15378"/>
        <dbReference type="ChEBI" id="CHEBI:43474"/>
        <dbReference type="ChEBI" id="CHEBI:59884"/>
        <dbReference type="ChEBI" id="CHEBI:61314"/>
        <dbReference type="EC" id="3.6.1.73"/>
    </reaction>
</comment>
<comment type="function">
    <text evidence="10">Phosphatase that hydrolyzes non-canonical purine nucleotides such as XTP and ITP to their respective diphosphate derivatives. Probably excludes non-canonical purines from DNA/RNA precursor pool, thus preventing their incorporation into DNA/RNA and avoiding chromosomal lesions.</text>
</comment>
<dbReference type="Gene3D" id="3.90.950.10">
    <property type="match status" value="1"/>
</dbReference>
<sequence>MSIITTMEKTVIIGSRNPVKVQCVKNAFEKVFPGEVFSFEGVDAASNVTDQPMTDEETYRGAFNRATNAKTGRPDGQYWVGIEGGISDTNGLMEAFAWMVILSPDHSSRARTATFLLPGKVAQLVRQGVELGVADDQVFGRSNSKQKDGAVGLLTHGQIDRTQYYAHAMTLALVPFINNELFR</sequence>
<evidence type="ECO:0000256" key="9">
    <source>
        <dbReference type="ARBA" id="ARBA00048781"/>
    </source>
</evidence>
<comment type="subunit">
    <text evidence="10">Homodimer.</text>
</comment>
<evidence type="ECO:0000256" key="2">
    <source>
        <dbReference type="ARBA" id="ARBA00022723"/>
    </source>
</evidence>
<evidence type="ECO:0000256" key="1">
    <source>
        <dbReference type="ARBA" id="ARBA00001936"/>
    </source>
</evidence>
<protein>
    <recommendedName>
        <fullName evidence="10">Probable inosine/xanthosine triphosphatase</fullName>
        <shortName evidence="10">ITPase/XTPase</shortName>
        <ecNumber evidence="10">3.6.1.73</ecNumber>
    </recommendedName>
    <alternativeName>
        <fullName evidence="10">Non-canonical purine NTP phosphatase</fullName>
    </alternativeName>
    <alternativeName>
        <fullName evidence="10">Non-standard purine NTP phosphatase</fullName>
    </alternativeName>
    <alternativeName>
        <fullName evidence="10">Nucleoside-triphosphate phosphatase</fullName>
        <shortName evidence="10">NTPase</shortName>
    </alternativeName>
</protein>
<keyword evidence="6 10" id="KW-0546">Nucleotide metabolism</keyword>
<dbReference type="RefSeq" id="WP_317488944.1">
    <property type="nucleotide sequence ID" value="NZ_CP136051.1"/>
</dbReference>
<keyword evidence="5 10" id="KW-0460">Magnesium</keyword>
<dbReference type="InterPro" id="IPR002786">
    <property type="entry name" value="Non_canon_purine_NTPase"/>
</dbReference>
<name>A0ABZ0IPC3_9BACT</name>
<comment type="similarity">
    <text evidence="10">Belongs to the YjjX NTPase family.</text>
</comment>
<reference evidence="12 13" key="1">
    <citation type="journal article" date="2023" name="Microbiol. Resour. Announc.">
        <title>Complete Genome Sequence of Imperialibacter roseus strain P4T.</title>
        <authorList>
            <person name="Tizabi D.R."/>
            <person name="Bachvaroff T."/>
            <person name="Hill R.T."/>
        </authorList>
    </citation>
    <scope>NUCLEOTIDE SEQUENCE [LARGE SCALE GENOMIC DNA]</scope>
    <source>
        <strain evidence="12 13">P4T</strain>
    </source>
</reference>
<dbReference type="NCBIfam" id="NF003459">
    <property type="entry name" value="PRK05074.1"/>
    <property type="match status" value="1"/>
</dbReference>
<feature type="domain" description="Non-canonical purine NTP phosphatase/PRRC1" evidence="11">
    <location>
        <begin position="14"/>
        <end position="177"/>
    </location>
</feature>
<dbReference type="GO" id="GO:0016787">
    <property type="term" value="F:hydrolase activity"/>
    <property type="evidence" value="ECO:0007669"/>
    <property type="project" value="UniProtKB-KW"/>
</dbReference>
<dbReference type="InterPro" id="IPR050299">
    <property type="entry name" value="YjjX_NTPase"/>
</dbReference>
<keyword evidence="13" id="KW-1185">Reference proteome</keyword>
<evidence type="ECO:0000259" key="11">
    <source>
        <dbReference type="Pfam" id="PF01931"/>
    </source>
</evidence>
<dbReference type="InterPro" id="IPR029001">
    <property type="entry name" value="ITPase-like_fam"/>
</dbReference>
<dbReference type="NCBIfam" id="TIGR00258">
    <property type="entry name" value="inosine/xanthosine triphosphatase"/>
    <property type="match status" value="1"/>
</dbReference>
<accession>A0ABZ0IPC3</accession>
<gene>
    <name evidence="12" type="primary">yjjX</name>
    <name evidence="12" type="ORF">RT717_24365</name>
</gene>
<evidence type="ECO:0000256" key="6">
    <source>
        <dbReference type="ARBA" id="ARBA00023080"/>
    </source>
</evidence>
<feature type="binding site" evidence="10">
    <location>
        <begin position="75"/>
        <end position="76"/>
    </location>
    <ligand>
        <name>substrate</name>
    </ligand>
</feature>
<evidence type="ECO:0000256" key="7">
    <source>
        <dbReference type="ARBA" id="ARBA00023211"/>
    </source>
</evidence>
<proteinExistence type="inferred from homology"/>
<dbReference type="InterPro" id="IPR026533">
    <property type="entry name" value="NTPase/PRRC1"/>
</dbReference>
<dbReference type="EC" id="3.6.1.73" evidence="10"/>
<evidence type="ECO:0000256" key="3">
    <source>
        <dbReference type="ARBA" id="ARBA00022741"/>
    </source>
</evidence>